<gene>
    <name evidence="2" type="ORF">METZ01_LOCUS101067</name>
</gene>
<reference evidence="2" key="1">
    <citation type="submission" date="2018-05" db="EMBL/GenBank/DDBJ databases">
        <authorList>
            <person name="Lanie J.A."/>
            <person name="Ng W.-L."/>
            <person name="Kazmierczak K.M."/>
            <person name="Andrzejewski T.M."/>
            <person name="Davidsen T.M."/>
            <person name="Wayne K.J."/>
            <person name="Tettelin H."/>
            <person name="Glass J.I."/>
            <person name="Rusch D."/>
            <person name="Podicherti R."/>
            <person name="Tsui H.-C.T."/>
            <person name="Winkler M.E."/>
        </authorList>
    </citation>
    <scope>NUCLEOTIDE SEQUENCE</scope>
</reference>
<feature type="transmembrane region" description="Helical" evidence="1">
    <location>
        <begin position="72"/>
        <end position="92"/>
    </location>
</feature>
<dbReference type="Pfam" id="PF12811">
    <property type="entry name" value="BaxI_1"/>
    <property type="match status" value="1"/>
</dbReference>
<dbReference type="AlphaFoldDB" id="A0A381W8H6"/>
<protein>
    <submittedName>
        <fullName evidence="2">Uncharacterized protein</fullName>
    </submittedName>
</protein>
<keyword evidence="1" id="KW-0472">Membrane</keyword>
<dbReference type="EMBL" id="UINC01010875">
    <property type="protein sequence ID" value="SVA48213.1"/>
    <property type="molecule type" value="Genomic_DNA"/>
</dbReference>
<feature type="transmembrane region" description="Helical" evidence="1">
    <location>
        <begin position="46"/>
        <end position="66"/>
    </location>
</feature>
<keyword evidence="1" id="KW-1133">Transmembrane helix</keyword>
<sequence>MARHRALEMFGRSGNPAFKSKAFTESSSDFSTSEPMTLSGTVNKTGLYLLLCFITAAWTWSQFYATGDPGSVYVYVGVGIVGGLIAALVTIFKPTTAAISAPIYALLEGFAVGGVSAVV</sequence>
<evidence type="ECO:0000256" key="1">
    <source>
        <dbReference type="SAM" id="Phobius"/>
    </source>
</evidence>
<feature type="non-terminal residue" evidence="2">
    <location>
        <position position="119"/>
    </location>
</feature>
<proteinExistence type="predicted"/>
<accession>A0A381W8H6</accession>
<organism evidence="2">
    <name type="scientific">marine metagenome</name>
    <dbReference type="NCBI Taxonomy" id="408172"/>
    <lineage>
        <taxon>unclassified sequences</taxon>
        <taxon>metagenomes</taxon>
        <taxon>ecological metagenomes</taxon>
    </lineage>
</organism>
<dbReference type="InterPro" id="IPR010539">
    <property type="entry name" value="BaxI_1-like"/>
</dbReference>
<name>A0A381W8H6_9ZZZZ</name>
<evidence type="ECO:0000313" key="2">
    <source>
        <dbReference type="EMBL" id="SVA48213.1"/>
    </source>
</evidence>
<dbReference type="PANTHER" id="PTHR41282:SF1">
    <property type="entry name" value="CONSERVED TRANSMEMBRANE PROTEIN-RELATED"/>
    <property type="match status" value="1"/>
</dbReference>
<dbReference type="PANTHER" id="PTHR41282">
    <property type="entry name" value="CONSERVED TRANSMEMBRANE PROTEIN-RELATED"/>
    <property type="match status" value="1"/>
</dbReference>
<keyword evidence="1" id="KW-0812">Transmembrane</keyword>